<reference evidence="7 8" key="1">
    <citation type="journal article" date="2024" name="Nat. Commun.">
        <title>Phylogenomics reveals the evolutionary origins of lichenization in chlorophyte algae.</title>
        <authorList>
            <person name="Puginier C."/>
            <person name="Libourel C."/>
            <person name="Otte J."/>
            <person name="Skaloud P."/>
            <person name="Haon M."/>
            <person name="Grisel S."/>
            <person name="Petersen M."/>
            <person name="Berrin J.G."/>
            <person name="Delaux P.M."/>
            <person name="Dal Grande F."/>
            <person name="Keller J."/>
        </authorList>
    </citation>
    <scope>NUCLEOTIDE SEQUENCE [LARGE SCALE GENOMIC DNA]</scope>
    <source>
        <strain evidence="7 8">SAG 245.80</strain>
    </source>
</reference>
<feature type="region of interest" description="Disordered" evidence="5">
    <location>
        <begin position="1"/>
        <end position="166"/>
    </location>
</feature>
<dbReference type="GO" id="GO:0003723">
    <property type="term" value="F:RNA binding"/>
    <property type="evidence" value="ECO:0007669"/>
    <property type="project" value="UniProtKB-UniRule"/>
</dbReference>
<dbReference type="FunFam" id="3.30.70.330:FF:000097">
    <property type="entry name" value="U2 snRNP auxiliary factor large subunit"/>
    <property type="match status" value="1"/>
</dbReference>
<proteinExistence type="predicted"/>
<evidence type="ECO:0000259" key="6">
    <source>
        <dbReference type="PROSITE" id="PS50102"/>
    </source>
</evidence>
<accession>A0AAW1SD43</accession>
<dbReference type="CDD" id="cd12232">
    <property type="entry name" value="RRM3_U2AF65"/>
    <property type="match status" value="1"/>
</dbReference>
<feature type="domain" description="RRM" evidence="6">
    <location>
        <begin position="221"/>
        <end position="307"/>
    </location>
</feature>
<dbReference type="SMART" id="SM00360">
    <property type="entry name" value="RRM"/>
    <property type="match status" value="2"/>
</dbReference>
<dbReference type="GO" id="GO:0008380">
    <property type="term" value="P:RNA splicing"/>
    <property type="evidence" value="ECO:0007669"/>
    <property type="project" value="UniProtKB-KW"/>
</dbReference>
<evidence type="ECO:0000256" key="4">
    <source>
        <dbReference type="PROSITE-ProRule" id="PRU00176"/>
    </source>
</evidence>
<dbReference type="PROSITE" id="PS50102">
    <property type="entry name" value="RRM"/>
    <property type="match status" value="1"/>
</dbReference>
<evidence type="ECO:0000313" key="8">
    <source>
        <dbReference type="Proteomes" id="UP001445335"/>
    </source>
</evidence>
<sequence length="509" mass="54660">MTEALEDAPVAAADPEGQEKAINGISERKKSGDNERERARDRDGEKARDKEKERSKERERGKDKERDREKDRDKEKDRKDREREKGKDKDKDKEHERRKSKHRSRSRSRRRDGSRERRRSKHRSHSRGRHSRRRRSPSSSSDDDMGGYVPRKRQEPPRPAAGFSTSYVDPYGALRASNPSAAKGDPAEVARAMQEQQLLARQMVLQQQAASAVAAASKTQREVYVGNLVAGLVTEDALRQLFNTTMQAAFPGHLPPGVDAVCSVSMHSEGRYAFVELRTPEMASAALQLSNQVQLLGQQISVGRPSGYVDPSKAQEAAAAAAAALTAFQAGDMAAMEYQLQQAGVALPAISASAPPDPFAPLPLAPAPFEAGAPLAGGDPMVMGAPPAAASPGPQAPVPTAFLQVEGMVTPDVLVDDQEYREVIQDLHDECGKFGSVVAVVIPRPLNPATAAAVFGMGNIGKAFVQFAHAIGCAGAKKAIHGRMFAGATVQANYVSAEAFAAAAGPPPG</sequence>
<dbReference type="InterPro" id="IPR035979">
    <property type="entry name" value="RBD_domain_sf"/>
</dbReference>
<organism evidence="7 8">
    <name type="scientific">Elliptochloris bilobata</name>
    <dbReference type="NCBI Taxonomy" id="381761"/>
    <lineage>
        <taxon>Eukaryota</taxon>
        <taxon>Viridiplantae</taxon>
        <taxon>Chlorophyta</taxon>
        <taxon>core chlorophytes</taxon>
        <taxon>Trebouxiophyceae</taxon>
        <taxon>Trebouxiophyceae incertae sedis</taxon>
        <taxon>Elliptochloris clade</taxon>
        <taxon>Elliptochloris</taxon>
    </lineage>
</organism>
<dbReference type="SUPFAM" id="SSF54928">
    <property type="entry name" value="RNA-binding domain, RBD"/>
    <property type="match status" value="2"/>
</dbReference>
<evidence type="ECO:0000256" key="3">
    <source>
        <dbReference type="ARBA" id="ARBA00023187"/>
    </source>
</evidence>
<feature type="compositionally biased region" description="Basic and acidic residues" evidence="5">
    <location>
        <begin position="26"/>
        <end position="97"/>
    </location>
</feature>
<dbReference type="Gene3D" id="3.30.70.330">
    <property type="match status" value="2"/>
</dbReference>
<evidence type="ECO:0000313" key="7">
    <source>
        <dbReference type="EMBL" id="KAK9843829.1"/>
    </source>
</evidence>
<dbReference type="AlphaFoldDB" id="A0AAW1SD43"/>
<keyword evidence="8" id="KW-1185">Reference proteome</keyword>
<dbReference type="InterPro" id="IPR012677">
    <property type="entry name" value="Nucleotide-bd_a/b_plait_sf"/>
</dbReference>
<dbReference type="InterPro" id="IPR000504">
    <property type="entry name" value="RRM_dom"/>
</dbReference>
<keyword evidence="1" id="KW-0507">mRNA processing</keyword>
<dbReference type="PANTHER" id="PTHR23139">
    <property type="entry name" value="RNA-BINDING PROTEIN"/>
    <property type="match status" value="1"/>
</dbReference>
<feature type="compositionally biased region" description="Basic residues" evidence="5">
    <location>
        <begin position="98"/>
        <end position="136"/>
    </location>
</feature>
<evidence type="ECO:0000256" key="1">
    <source>
        <dbReference type="ARBA" id="ARBA00022664"/>
    </source>
</evidence>
<protein>
    <recommendedName>
        <fullName evidence="6">RRM domain-containing protein</fullName>
    </recommendedName>
</protein>
<gene>
    <name evidence="7" type="ORF">WJX81_008039</name>
</gene>
<comment type="caution">
    <text evidence="7">The sequence shown here is derived from an EMBL/GenBank/DDBJ whole genome shotgun (WGS) entry which is preliminary data.</text>
</comment>
<dbReference type="Proteomes" id="UP001445335">
    <property type="component" value="Unassembled WGS sequence"/>
</dbReference>
<dbReference type="EMBL" id="JALJOU010000005">
    <property type="protein sequence ID" value="KAK9843829.1"/>
    <property type="molecule type" value="Genomic_DNA"/>
</dbReference>
<dbReference type="GO" id="GO:0006397">
    <property type="term" value="P:mRNA processing"/>
    <property type="evidence" value="ECO:0007669"/>
    <property type="project" value="UniProtKB-KW"/>
</dbReference>
<evidence type="ECO:0000256" key="5">
    <source>
        <dbReference type="SAM" id="MobiDB-lite"/>
    </source>
</evidence>
<keyword evidence="2 4" id="KW-0694">RNA-binding</keyword>
<evidence type="ECO:0000256" key="2">
    <source>
        <dbReference type="ARBA" id="ARBA00022884"/>
    </source>
</evidence>
<name>A0AAW1SD43_9CHLO</name>
<keyword evidence="3" id="KW-0508">mRNA splicing</keyword>